<gene>
    <name evidence="1" type="ORF">GGR91_000940</name>
</gene>
<evidence type="ECO:0000313" key="1">
    <source>
        <dbReference type="EMBL" id="MBB3942718.1"/>
    </source>
</evidence>
<keyword evidence="2" id="KW-1185">Reference proteome</keyword>
<evidence type="ECO:0000313" key="2">
    <source>
        <dbReference type="Proteomes" id="UP000581447"/>
    </source>
</evidence>
<protein>
    <submittedName>
        <fullName evidence="1">Uncharacterized protein</fullName>
    </submittedName>
</protein>
<comment type="caution">
    <text evidence="1">The sequence shown here is derived from an EMBL/GenBank/DDBJ whole genome shotgun (WGS) entry which is preliminary data.</text>
</comment>
<reference evidence="1 2" key="1">
    <citation type="submission" date="2020-08" db="EMBL/GenBank/DDBJ databases">
        <title>Genomic Encyclopedia of Type Strains, Phase IV (KMG-IV): sequencing the most valuable type-strain genomes for metagenomic binning, comparative biology and taxonomic classification.</title>
        <authorList>
            <person name="Goeker M."/>
        </authorList>
    </citation>
    <scope>NUCLEOTIDE SEQUENCE [LARGE SCALE GENOMIC DNA]</scope>
    <source>
        <strain evidence="1 2">DSM 29050</strain>
    </source>
</reference>
<proteinExistence type="predicted"/>
<accession>A0A840AX49</accession>
<name>A0A840AX49_9SPHN</name>
<organism evidence="1 2">
    <name type="scientific">Sphingorhabdus rigui</name>
    <dbReference type="NCBI Taxonomy" id="1282858"/>
    <lineage>
        <taxon>Bacteria</taxon>
        <taxon>Pseudomonadati</taxon>
        <taxon>Pseudomonadota</taxon>
        <taxon>Alphaproteobacteria</taxon>
        <taxon>Sphingomonadales</taxon>
        <taxon>Sphingomonadaceae</taxon>
        <taxon>Sphingorhabdus</taxon>
    </lineage>
</organism>
<dbReference type="AlphaFoldDB" id="A0A840AX49"/>
<sequence length="229" mass="24812">MKATPGGVESDRFLLSWAADGAGSGDLLNLFDDLALPGEAQDEIVADIPTGAFFHLGYEGAAAPRVKFYCEHKSAVAASRMTLYTAWKWRPQAPHVVSVDEYRERRVESQQAAEETILATFGGKAGEIEQGFLDVLKQCAASGEIPLLLDVRRRGGGRNSFDMRCYGSQLRVHNISTLIDSADRELECRGQFAQALEAHADAELGHIAGGIDDDGTAFLTIYYGARALS</sequence>
<dbReference type="EMBL" id="JACIEA010000001">
    <property type="protein sequence ID" value="MBB3942718.1"/>
    <property type="molecule type" value="Genomic_DNA"/>
</dbReference>
<dbReference type="Proteomes" id="UP000581447">
    <property type="component" value="Unassembled WGS sequence"/>
</dbReference>
<dbReference type="RefSeq" id="WP_183940547.1">
    <property type="nucleotide sequence ID" value="NZ_BAABBG010000001.1"/>
</dbReference>